<name>A0A8M9PCQ2_DANRE</name>
<accession>A0A8M9PCQ2</accession>
<keyword evidence="8" id="KW-0106">Calcium</keyword>
<evidence type="ECO:0000256" key="17">
    <source>
        <dbReference type="SAM" id="SignalP"/>
    </source>
</evidence>
<dbReference type="PANTHER" id="PTHR15036">
    <property type="entry name" value="PIKACHURIN-LIKE PROTEIN"/>
    <property type="match status" value="1"/>
</dbReference>
<keyword evidence="11 16" id="KW-0472">Membrane</keyword>
<comment type="caution">
    <text evidence="14">Lacks conserved residue(s) required for the propagation of feature annotation.</text>
</comment>
<proteinExistence type="inferred from homology"/>
<dbReference type="InterPro" id="IPR013320">
    <property type="entry name" value="ConA-like_dom_sf"/>
</dbReference>
<feature type="domain" description="Laminin G" evidence="18">
    <location>
        <begin position="1100"/>
        <end position="1270"/>
    </location>
</feature>
<feature type="domain" description="EGF-like" evidence="19">
    <location>
        <begin position="661"/>
        <end position="698"/>
    </location>
</feature>
<dbReference type="SUPFAM" id="SSF49899">
    <property type="entry name" value="Concanavalin A-like lectins/glucanases"/>
    <property type="match status" value="6"/>
</dbReference>
<dbReference type="Gene3D" id="2.10.25.10">
    <property type="entry name" value="Laminin"/>
    <property type="match status" value="3"/>
</dbReference>
<feature type="signal peptide" evidence="17">
    <location>
        <begin position="1"/>
        <end position="28"/>
    </location>
</feature>
<dbReference type="AGR" id="ZFIN:ZDB-GENE-070206-5"/>
<dbReference type="GO" id="GO:0046872">
    <property type="term" value="F:metal ion binding"/>
    <property type="evidence" value="ECO:0007669"/>
    <property type="project" value="UniProtKB-KW"/>
</dbReference>
<dbReference type="FunFam" id="2.10.25.10:FF:000029">
    <property type="entry name" value="neurexin-1 isoform X1"/>
    <property type="match status" value="1"/>
</dbReference>
<feature type="chain" id="PRO_5035444825" evidence="17">
    <location>
        <begin position="29"/>
        <end position="1453"/>
    </location>
</feature>
<dbReference type="GO" id="GO:0002040">
    <property type="term" value="P:sprouting angiogenesis"/>
    <property type="evidence" value="ECO:0007669"/>
    <property type="project" value="UniProtKB-ARBA"/>
</dbReference>
<dbReference type="Proteomes" id="UP000000437">
    <property type="component" value="Chromosome 21"/>
</dbReference>
<feature type="domain" description="Laminin G" evidence="18">
    <location>
        <begin position="28"/>
        <end position="204"/>
    </location>
</feature>
<gene>
    <name evidence="21 22" type="primary">nrxn2a</name>
</gene>
<dbReference type="SMART" id="SM00294">
    <property type="entry name" value="4.1m"/>
    <property type="match status" value="1"/>
</dbReference>
<dbReference type="InterPro" id="IPR001791">
    <property type="entry name" value="Laminin_G"/>
</dbReference>
<feature type="domain" description="Laminin G" evidence="18">
    <location>
        <begin position="280"/>
        <end position="462"/>
    </location>
</feature>
<dbReference type="InterPro" id="IPR050372">
    <property type="entry name" value="Neurexin-related_CASP"/>
</dbReference>
<dbReference type="Gene3D" id="2.60.120.200">
    <property type="match status" value="6"/>
</dbReference>
<keyword evidence="7" id="KW-0677">Repeat</keyword>
<dbReference type="PROSITE" id="PS50026">
    <property type="entry name" value="EGF_3"/>
    <property type="match status" value="3"/>
</dbReference>
<evidence type="ECO:0000256" key="4">
    <source>
        <dbReference type="ARBA" id="ARBA00022692"/>
    </source>
</evidence>
<comment type="similarity">
    <text evidence="2">Belongs to the neurexin family.</text>
</comment>
<keyword evidence="4 16" id="KW-0812">Transmembrane</keyword>
<evidence type="ECO:0000259" key="18">
    <source>
        <dbReference type="PROSITE" id="PS50025"/>
    </source>
</evidence>
<dbReference type="FunFam" id="2.60.120.200:FF:000005">
    <property type="entry name" value="neurexin-1 isoform X1"/>
    <property type="match status" value="1"/>
</dbReference>
<keyword evidence="9" id="KW-0130">Cell adhesion</keyword>
<dbReference type="GO" id="GO:0016020">
    <property type="term" value="C:membrane"/>
    <property type="evidence" value="ECO:0007669"/>
    <property type="project" value="UniProtKB-SubCell"/>
</dbReference>
<comment type="subcellular location">
    <subcellularLocation>
        <location evidence="1">Membrane</location>
        <topology evidence="1">Single-pass type I membrane protein</topology>
    </subcellularLocation>
</comment>
<dbReference type="FunFam" id="2.60.120.200:FF:000004">
    <property type="entry name" value="neurexin-1 isoform X1"/>
    <property type="match status" value="1"/>
</dbReference>
<feature type="compositionally biased region" description="Polar residues" evidence="15">
    <location>
        <begin position="1409"/>
        <end position="1421"/>
    </location>
</feature>
<reference evidence="21" key="1">
    <citation type="submission" date="2025-08" db="UniProtKB">
        <authorList>
            <consortium name="RefSeq"/>
        </authorList>
    </citation>
    <scope>IDENTIFICATION</scope>
    <source>
        <strain evidence="21">Tuebingen</strain>
        <tissue evidence="21">Fibroblasts and whole tissue</tissue>
    </source>
</reference>
<evidence type="ECO:0000256" key="12">
    <source>
        <dbReference type="ARBA" id="ARBA00023157"/>
    </source>
</evidence>
<dbReference type="Pfam" id="PF02210">
    <property type="entry name" value="Laminin_G_2"/>
    <property type="match status" value="6"/>
</dbReference>
<keyword evidence="5" id="KW-0479">Metal-binding</keyword>
<evidence type="ECO:0000256" key="10">
    <source>
        <dbReference type="ARBA" id="ARBA00022989"/>
    </source>
</evidence>
<dbReference type="FunFam" id="2.10.25.10:FF:000015">
    <property type="entry name" value="neurexin-1 isoform X1"/>
    <property type="match status" value="1"/>
</dbReference>
<dbReference type="CDD" id="cd00054">
    <property type="entry name" value="EGF_CA"/>
    <property type="match status" value="2"/>
</dbReference>
<feature type="domain" description="Laminin G" evidence="18">
    <location>
        <begin position="701"/>
        <end position="866"/>
    </location>
</feature>
<feature type="domain" description="EGF-like" evidence="19">
    <location>
        <begin position="200"/>
        <end position="238"/>
    </location>
</feature>
<feature type="transmembrane region" description="Helical" evidence="16">
    <location>
        <begin position="1378"/>
        <end position="1398"/>
    </location>
</feature>
<evidence type="ECO:0000256" key="9">
    <source>
        <dbReference type="ARBA" id="ARBA00022889"/>
    </source>
</evidence>
<keyword evidence="3 14" id="KW-0245">EGF-like domain</keyword>
<feature type="compositionally biased region" description="Low complexity" evidence="15">
    <location>
        <begin position="1430"/>
        <end position="1440"/>
    </location>
</feature>
<dbReference type="CDD" id="cd00110">
    <property type="entry name" value="LamG"/>
    <property type="match status" value="6"/>
</dbReference>
<feature type="region of interest" description="Disordered" evidence="15">
    <location>
        <begin position="1408"/>
        <end position="1453"/>
    </location>
</feature>
<evidence type="ECO:0000313" key="20">
    <source>
        <dbReference type="Proteomes" id="UP000000437"/>
    </source>
</evidence>
<protein>
    <submittedName>
        <fullName evidence="21">Neurexin-2-beta isoform X41</fullName>
    </submittedName>
</protein>
<dbReference type="GeneID" id="558326"/>
<evidence type="ECO:0000259" key="19">
    <source>
        <dbReference type="PROSITE" id="PS50026"/>
    </source>
</evidence>
<evidence type="ECO:0000256" key="6">
    <source>
        <dbReference type="ARBA" id="ARBA00022729"/>
    </source>
</evidence>
<evidence type="ECO:0000256" key="16">
    <source>
        <dbReference type="SAM" id="Phobius"/>
    </source>
</evidence>
<evidence type="ECO:0000256" key="3">
    <source>
        <dbReference type="ARBA" id="ARBA00022536"/>
    </source>
</evidence>
<keyword evidence="12" id="KW-1015">Disulfide bond</keyword>
<feature type="compositionally biased region" description="Acidic residues" evidence="15">
    <location>
        <begin position="1338"/>
        <end position="1348"/>
    </location>
</feature>
<dbReference type="ZFIN" id="ZDB-GENE-070206-5">
    <property type="gene designation" value="nrxn2a"/>
</dbReference>
<dbReference type="SMART" id="SM00181">
    <property type="entry name" value="EGF"/>
    <property type="match status" value="3"/>
</dbReference>
<sequence length="1453" mass="158497">MMTRKWRCVKLSPAFVWLGLVVLSVTTALEFDGLPGQWVRYGPWEAGATGELSFTMKTNISKAIVLYLDDGGNCDFLELLINDGRLQLRFAIHCGEPASLHMETHISDERWHRVLLTRNYRETMLVMDGESKVAEVKSKRREMMVASDLYVGGIPPDVRLSALTSSTVKYEPPFRGLIANLKLGETAPALLDSQGVKNDLDYLCTKQNPCSNGGRCSIQGSEVLCDCSNTGYKGKYCTEVLQQVLGGLAHLTLKSQAPGAAPLMATPAAGDPKSGQVESVATFKGNEFFSYDLSQKPIQSSTDEITLSFRTLQRNGLLLHTGKSADYVNLSLKSGAVCLVINLGSGAFEALVEPSDGKFNDNAWHAVRVSRNLRQVTISVDGLLTTTGYTQEDYTMLGSDDFFYVGGSPNTADLPGSPVSNNFMGCLKDVVYTNNEFRLELSHLAELRDPKVTLHGDLTFRCEDVAALDPVSFDAPTAYVTLPRWNGKKAGSVSFDFRTTEPNGLLLFSHGRPQGSKDHRPRVDFFAMELLDGFLHLLMDMGSGSIKIKVGNKKVNDGEWCHVDFQREGRKGSISVNGRSLPFSTNEGSEILDLDGEMYLGGLPENSGDLSLPPEVWTARLRLGFVGCVRDLFVDGRSKDLRRLAELQSAPGVSSFCTRETHRRCSSEPCVHGGRCREGWNRHVCDCTGTGYMGPNCEMESAVLSYDGSMFLKVLMPHAAHSEAEDVSLRFMSQRAYGLLMATTSKESADTLRLELDGGRVKLTVNLGKGPETLFAGHKLNDNEWHSVKVVRRGKSLQLSVDNVTVEGQMSGAHTQLEFHHIETGIMTERRFISVMPSNFIGHLQGLSFNGMPYLDQCKNGDISYCELNARFGMRRIVADPVSFRNRASYVALSTLQAYASMHLFFQFKTTSPDGLILFNSGDGSDFIVIELVKGYIHYVFDLGNGPSLMKGNSDKPLNDNQWHNVMVSRDDSNVHTLKIDSRTVTQHSNGARNLDLKGELYIGGVGKSMYNSLPKLIASRDGYQGCLASVDLNGRLSDLIADALHRVGQVERGCEAGPGTTCTEDSCSNQGVCLQQWEGFTCDCTMTTYGGPLCSDPGTTYIFGRGGALITYTWAPNDRPSTRADRLAVGFSTQQSDAILVQVESSQGLGDYLQLHIEQGKVGVIFNVGTDDITIDEPAVTVNDGKYHVVRFTRSGGNATLQVDNQPVIERFPSGRQLTIFNSQAAIKVGGQDKGRPFQGQISGLYYNGLQVLKLAAEGDPNVQVAGNLRLVGDAPSVLSTETTSATPPAAADMSTTIMETTTTMATTTTRRQRSPSLKDSITQNSDDLLVASAECPSDDEDLEECEPGTAHPTDLMEKGRPGAVEVIRESSSTTGMVVGIVAAAALCILILLYAMYKYRNRDEGSYQVDQSRNSGSESNGAVVKEKTPSTTAAVAKTTTKGKKNKDKEYYV</sequence>
<dbReference type="InterPro" id="IPR000742">
    <property type="entry name" value="EGF"/>
</dbReference>
<evidence type="ECO:0000256" key="15">
    <source>
        <dbReference type="SAM" id="MobiDB-lite"/>
    </source>
</evidence>
<feature type="domain" description="EGF-like" evidence="19">
    <location>
        <begin position="1059"/>
        <end position="1096"/>
    </location>
</feature>
<feature type="domain" description="Laminin G" evidence="18">
    <location>
        <begin position="469"/>
        <end position="657"/>
    </location>
</feature>
<dbReference type="RefSeq" id="XP_021324533.1">
    <property type="nucleotide sequence ID" value="XM_021468858.3"/>
</dbReference>
<dbReference type="PANTHER" id="PTHR15036:SF92">
    <property type="entry name" value="NEUREXIN 2A ALPHA"/>
    <property type="match status" value="1"/>
</dbReference>
<comment type="function">
    <text evidence="13">Neuronal cell surface protein that may be involved in cell recognition and cell adhesion.</text>
</comment>
<evidence type="ECO:0000256" key="11">
    <source>
        <dbReference type="ARBA" id="ARBA00023136"/>
    </source>
</evidence>
<evidence type="ECO:0000313" key="22">
    <source>
        <dbReference type="ZFIN" id="ZDB-GENE-070206-5"/>
    </source>
</evidence>
<keyword evidence="20" id="KW-1185">Reference proteome</keyword>
<dbReference type="InterPro" id="IPR003585">
    <property type="entry name" value="Neurexin-like"/>
</dbReference>
<feature type="domain" description="Laminin G" evidence="18">
    <location>
        <begin position="880"/>
        <end position="1055"/>
    </location>
</feature>
<evidence type="ECO:0000313" key="21">
    <source>
        <dbReference type="RefSeq" id="XP_021324533.1"/>
    </source>
</evidence>
<keyword evidence="10 16" id="KW-1133">Transmembrane helix</keyword>
<dbReference type="GO" id="GO:0007155">
    <property type="term" value="P:cell adhesion"/>
    <property type="evidence" value="ECO:0007669"/>
    <property type="project" value="UniProtKB-KW"/>
</dbReference>
<dbReference type="FunFam" id="2.60.120.200:FF:000003">
    <property type="entry name" value="neurexin-1 isoform X1"/>
    <property type="match status" value="1"/>
</dbReference>
<organism evidence="20 21">
    <name type="scientific">Danio rerio</name>
    <name type="common">Zebrafish</name>
    <name type="synonym">Brachydanio rerio</name>
    <dbReference type="NCBI Taxonomy" id="7955"/>
    <lineage>
        <taxon>Eukaryota</taxon>
        <taxon>Metazoa</taxon>
        <taxon>Chordata</taxon>
        <taxon>Craniata</taxon>
        <taxon>Vertebrata</taxon>
        <taxon>Euteleostomi</taxon>
        <taxon>Actinopterygii</taxon>
        <taxon>Neopterygii</taxon>
        <taxon>Teleostei</taxon>
        <taxon>Ostariophysi</taxon>
        <taxon>Cypriniformes</taxon>
        <taxon>Danionidae</taxon>
        <taxon>Danioninae</taxon>
        <taxon>Danio</taxon>
    </lineage>
</organism>
<evidence type="ECO:0000256" key="1">
    <source>
        <dbReference type="ARBA" id="ARBA00004479"/>
    </source>
</evidence>
<keyword evidence="6 17" id="KW-0732">Signal</keyword>
<evidence type="ECO:0000256" key="2">
    <source>
        <dbReference type="ARBA" id="ARBA00010241"/>
    </source>
</evidence>
<feature type="region of interest" description="Disordered" evidence="15">
    <location>
        <begin position="1338"/>
        <end position="1359"/>
    </location>
</feature>
<evidence type="ECO:0000256" key="5">
    <source>
        <dbReference type="ARBA" id="ARBA00022723"/>
    </source>
</evidence>
<dbReference type="PROSITE" id="PS50025">
    <property type="entry name" value="LAM_G_DOMAIN"/>
    <property type="match status" value="6"/>
</dbReference>
<evidence type="ECO:0000256" key="14">
    <source>
        <dbReference type="PROSITE-ProRule" id="PRU00076"/>
    </source>
</evidence>
<dbReference type="CTD" id="558326"/>
<evidence type="ECO:0000256" key="7">
    <source>
        <dbReference type="ARBA" id="ARBA00022737"/>
    </source>
</evidence>
<evidence type="ECO:0000256" key="13">
    <source>
        <dbReference type="ARBA" id="ARBA00054347"/>
    </source>
</evidence>
<evidence type="ECO:0000256" key="8">
    <source>
        <dbReference type="ARBA" id="ARBA00022837"/>
    </source>
</evidence>
<dbReference type="SMART" id="SM00282">
    <property type="entry name" value="LamG"/>
    <property type="match status" value="6"/>
</dbReference>